<dbReference type="SUPFAM" id="SSF81698">
    <property type="entry name" value="FF domain"/>
    <property type="match status" value="5"/>
</dbReference>
<name>A0A8H4Q0T3_9HYPO</name>
<dbReference type="InterPro" id="IPR039726">
    <property type="entry name" value="Prp40-like"/>
</dbReference>
<feature type="compositionally biased region" description="Basic and acidic residues" evidence="7">
    <location>
        <begin position="608"/>
        <end position="627"/>
    </location>
</feature>
<evidence type="ECO:0000259" key="8">
    <source>
        <dbReference type="PROSITE" id="PS50020"/>
    </source>
</evidence>
<feature type="domain" description="FF" evidence="9">
    <location>
        <begin position="251"/>
        <end position="307"/>
    </location>
</feature>
<dbReference type="EMBL" id="JAACLJ010000009">
    <property type="protein sequence ID" value="KAF4580995.1"/>
    <property type="molecule type" value="Genomic_DNA"/>
</dbReference>
<comment type="caution">
    <text evidence="10">The sequence shown here is derived from an EMBL/GenBank/DDBJ whole genome shotgun (WGS) entry which is preliminary data.</text>
</comment>
<dbReference type="GO" id="GO:0045292">
    <property type="term" value="P:mRNA cis splicing, via spliceosome"/>
    <property type="evidence" value="ECO:0007669"/>
    <property type="project" value="InterPro"/>
</dbReference>
<protein>
    <submittedName>
        <fullName evidence="10">Pre-mRNA-processing protein prp40</fullName>
    </submittedName>
</protein>
<dbReference type="GO" id="GO:0005685">
    <property type="term" value="C:U1 snRNP"/>
    <property type="evidence" value="ECO:0007669"/>
    <property type="project" value="TreeGrafter"/>
</dbReference>
<dbReference type="FunFam" id="1.10.10.440:FF:000013">
    <property type="entry name" value="pre-mRNA-processing protein 40A isoform X1"/>
    <property type="match status" value="1"/>
</dbReference>
<feature type="domain" description="WW" evidence="8">
    <location>
        <begin position="29"/>
        <end position="56"/>
    </location>
</feature>
<dbReference type="OrthoDB" id="187617at2759"/>
<comment type="subcellular location">
    <subcellularLocation>
        <location evidence="1">Nucleus</location>
    </subcellularLocation>
</comment>
<evidence type="ECO:0000313" key="10">
    <source>
        <dbReference type="EMBL" id="KAF4580995.1"/>
    </source>
</evidence>
<keyword evidence="3" id="KW-0677">Repeat</keyword>
<feature type="compositionally biased region" description="Basic and acidic residues" evidence="7">
    <location>
        <begin position="646"/>
        <end position="657"/>
    </location>
</feature>
<dbReference type="InterPro" id="IPR001202">
    <property type="entry name" value="WW_dom"/>
</dbReference>
<gene>
    <name evidence="10" type="ORF">GQ602_007132</name>
</gene>
<proteinExistence type="predicted"/>
<keyword evidence="6" id="KW-0175">Coiled coil</keyword>
<dbReference type="Proteomes" id="UP000562929">
    <property type="component" value="Unassembled WGS sequence"/>
</dbReference>
<keyword evidence="4" id="KW-0508">mRNA splicing</keyword>
<feature type="compositionally biased region" description="Pro residues" evidence="7">
    <location>
        <begin position="7"/>
        <end position="24"/>
    </location>
</feature>
<keyword evidence="5" id="KW-0539">Nucleus</keyword>
<feature type="compositionally biased region" description="Basic and acidic residues" evidence="7">
    <location>
        <begin position="673"/>
        <end position="738"/>
    </location>
</feature>
<dbReference type="PROSITE" id="PS50020">
    <property type="entry name" value="WW_DOMAIN_2"/>
    <property type="match status" value="2"/>
</dbReference>
<dbReference type="PROSITE" id="PS51676">
    <property type="entry name" value="FF"/>
    <property type="match status" value="3"/>
</dbReference>
<feature type="region of interest" description="Disordered" evidence="7">
    <location>
        <begin position="591"/>
        <end position="831"/>
    </location>
</feature>
<feature type="coiled-coil region" evidence="6">
    <location>
        <begin position="238"/>
        <end position="265"/>
    </location>
</feature>
<dbReference type="Pfam" id="PF00397">
    <property type="entry name" value="WW"/>
    <property type="match status" value="2"/>
</dbReference>
<dbReference type="PANTHER" id="PTHR11864">
    <property type="entry name" value="PRE-MRNA-PROCESSING PROTEIN PRP40"/>
    <property type="match status" value="1"/>
</dbReference>
<dbReference type="InterPro" id="IPR036517">
    <property type="entry name" value="FF_domain_sf"/>
</dbReference>
<feature type="compositionally biased region" description="Basic and acidic residues" evidence="7">
    <location>
        <begin position="151"/>
        <end position="164"/>
    </location>
</feature>
<feature type="compositionally biased region" description="Basic and acidic residues" evidence="7">
    <location>
        <begin position="757"/>
        <end position="806"/>
    </location>
</feature>
<evidence type="ECO:0000256" key="3">
    <source>
        <dbReference type="ARBA" id="ARBA00022737"/>
    </source>
</evidence>
<feature type="domain" description="FF" evidence="9">
    <location>
        <begin position="396"/>
        <end position="457"/>
    </location>
</feature>
<evidence type="ECO:0000256" key="2">
    <source>
        <dbReference type="ARBA" id="ARBA00022664"/>
    </source>
</evidence>
<dbReference type="InterPro" id="IPR036020">
    <property type="entry name" value="WW_dom_sf"/>
</dbReference>
<keyword evidence="11" id="KW-1185">Reference proteome</keyword>
<dbReference type="FunFam" id="1.10.10.440:FF:000033">
    <property type="entry name" value="Formin binding protein (FNB3)"/>
    <property type="match status" value="1"/>
</dbReference>
<evidence type="ECO:0000259" key="9">
    <source>
        <dbReference type="PROSITE" id="PS51676"/>
    </source>
</evidence>
<dbReference type="SMART" id="SM00456">
    <property type="entry name" value="WW"/>
    <property type="match status" value="2"/>
</dbReference>
<dbReference type="Gene3D" id="1.10.10.440">
    <property type="entry name" value="FF domain"/>
    <property type="match status" value="5"/>
</dbReference>
<feature type="region of interest" description="Disordered" evidence="7">
    <location>
        <begin position="1"/>
        <end position="32"/>
    </location>
</feature>
<sequence length="831" mass="97262">MNGFAASPPPGVPPGVPPGGPPGTPSTCWREHRTPDGRVYFYNSITKVTQWTKPEDLMTPAERSLANQPWKEYTAEGGRKYWYNTETQQSSWEMPEVFRNALGAGENRSALPPPTTPSGPAANTSPSPASNAAINTAGNTGNTANTGGRQSFRDPVRNSRDSSDQRQLARAFVPATESAPEYATHEEAVAAFTKALRRHGVQHDWTWEQTIRAVAKDPQFRAIKKPKVRRETFEKFCHDMVVQEKERAQERFAKLRADFQTMLKRNPEIKHYTRWKTARPMLEGETHFRATDDEAERRQLFDEYIVELQKKHKEEQSAQRKAAIDAIRELLPKLDITAYTRWLDGQQIISKATQDDAKYKALTKCDILLKFQDHVKALERALNAKKQHDKAMLYRQERRNRDGFRALLAELCEKQHIQAGSKWSKIYHLIAEDPRYLNMLGQPGPTPMELFWLRVEEEDLKIREDRNYAVDVLQDNHFELTPQTSIDEFLSVMRSDKRTAGLDEETLRVIYNRLLEKLAAKREDERHLDRHQRRALDDLRSHMRHLDPPIKLGDSWESVRPRLSSLAEFQAVGSEDAARYAFDRHMRRLRERPDEDHDRDHRKNNRVSSDRDMPRRNRDRSRGERSHRGGRHPRRSRSQEPDPYEDDRRRAVAERERNHRKSAMAENVLSTGDRVRLSPPPRRERDRDYRERDRGYERYGRGRRRSDEGAFAREREPRERDLDRERPFRRGVDSRSVEELNYGDDGPPPATSSRRRRPEEDDGPSRREQRDAKRIKREGSREREWPEQKIKREGSHERTPHRETRQRIRSPVPRKQMVDVRSGSEEGEIEE</sequence>
<organism evidence="10 11">
    <name type="scientific">Ophiocordyceps camponoti-floridani</name>
    <dbReference type="NCBI Taxonomy" id="2030778"/>
    <lineage>
        <taxon>Eukaryota</taxon>
        <taxon>Fungi</taxon>
        <taxon>Dikarya</taxon>
        <taxon>Ascomycota</taxon>
        <taxon>Pezizomycotina</taxon>
        <taxon>Sordariomycetes</taxon>
        <taxon>Hypocreomycetidae</taxon>
        <taxon>Hypocreales</taxon>
        <taxon>Ophiocordycipitaceae</taxon>
        <taxon>Ophiocordyceps</taxon>
    </lineage>
</organism>
<evidence type="ECO:0000256" key="1">
    <source>
        <dbReference type="ARBA" id="ARBA00004123"/>
    </source>
</evidence>
<feature type="domain" description="FF" evidence="9">
    <location>
        <begin position="182"/>
        <end position="239"/>
    </location>
</feature>
<accession>A0A8H4Q0T3</accession>
<dbReference type="SMART" id="SM00441">
    <property type="entry name" value="FF"/>
    <property type="match status" value="6"/>
</dbReference>
<dbReference type="Pfam" id="PF01846">
    <property type="entry name" value="FF"/>
    <property type="match status" value="3"/>
</dbReference>
<keyword evidence="2" id="KW-0507">mRNA processing</keyword>
<dbReference type="PANTHER" id="PTHR11864:SF0">
    <property type="entry name" value="PRP40 PRE-MRNA PROCESSING FACTOR 40 HOMOLOG A (YEAST)"/>
    <property type="match status" value="1"/>
</dbReference>
<feature type="compositionally biased region" description="Low complexity" evidence="7">
    <location>
        <begin position="118"/>
        <end position="148"/>
    </location>
</feature>
<dbReference type="GO" id="GO:0003723">
    <property type="term" value="F:RNA binding"/>
    <property type="evidence" value="ECO:0007669"/>
    <property type="project" value="TreeGrafter"/>
</dbReference>
<dbReference type="Gene3D" id="2.20.70.10">
    <property type="match status" value="2"/>
</dbReference>
<dbReference type="PROSITE" id="PS01159">
    <property type="entry name" value="WW_DOMAIN_1"/>
    <property type="match status" value="2"/>
</dbReference>
<feature type="compositionally biased region" description="Basic and acidic residues" evidence="7">
    <location>
        <begin position="591"/>
        <end position="601"/>
    </location>
</feature>
<evidence type="ECO:0000256" key="4">
    <source>
        <dbReference type="ARBA" id="ARBA00023187"/>
    </source>
</evidence>
<dbReference type="InterPro" id="IPR002713">
    <property type="entry name" value="FF_domain"/>
</dbReference>
<reference evidence="10 11" key="1">
    <citation type="journal article" date="2020" name="G3 (Bethesda)">
        <title>Genetic Underpinnings of Host Manipulation by Ophiocordyceps as Revealed by Comparative Transcriptomics.</title>
        <authorList>
            <person name="Will I."/>
            <person name="Das B."/>
            <person name="Trinh T."/>
            <person name="Brachmann A."/>
            <person name="Ohm R.A."/>
            <person name="de Bekker C."/>
        </authorList>
    </citation>
    <scope>NUCLEOTIDE SEQUENCE [LARGE SCALE GENOMIC DNA]</scope>
    <source>
        <strain evidence="10 11">EC05</strain>
    </source>
</reference>
<evidence type="ECO:0000256" key="6">
    <source>
        <dbReference type="SAM" id="Coils"/>
    </source>
</evidence>
<dbReference type="CDD" id="cd00201">
    <property type="entry name" value="WW"/>
    <property type="match status" value="2"/>
</dbReference>
<feature type="domain" description="WW" evidence="8">
    <location>
        <begin position="64"/>
        <end position="97"/>
    </location>
</feature>
<evidence type="ECO:0000256" key="5">
    <source>
        <dbReference type="ARBA" id="ARBA00023242"/>
    </source>
</evidence>
<evidence type="ECO:0000313" key="11">
    <source>
        <dbReference type="Proteomes" id="UP000562929"/>
    </source>
</evidence>
<dbReference type="SUPFAM" id="SSF51045">
    <property type="entry name" value="WW domain"/>
    <property type="match status" value="2"/>
</dbReference>
<dbReference type="AlphaFoldDB" id="A0A8H4Q0T3"/>
<feature type="region of interest" description="Disordered" evidence="7">
    <location>
        <begin position="105"/>
        <end position="166"/>
    </location>
</feature>
<evidence type="ECO:0000256" key="7">
    <source>
        <dbReference type="SAM" id="MobiDB-lite"/>
    </source>
</evidence>
<dbReference type="Pfam" id="PF25432">
    <property type="entry name" value="FF_PRPF40A"/>
    <property type="match status" value="1"/>
</dbReference>
<dbReference type="GO" id="GO:0071004">
    <property type="term" value="C:U2-type prespliceosome"/>
    <property type="evidence" value="ECO:0007669"/>
    <property type="project" value="TreeGrafter"/>
</dbReference>